<reference evidence="3 4" key="1">
    <citation type="submission" date="2019-11" db="EMBL/GenBank/DDBJ databases">
        <title>Gracilibacillus salitolerans sp. nov., a moderate halophile isolated from a saline soil in northwest China.</title>
        <authorList>
            <person name="Gan L."/>
        </authorList>
    </citation>
    <scope>NUCLEOTIDE SEQUENCE [LARGE SCALE GENOMIC DNA]</scope>
    <source>
        <strain evidence="3 4">SCU50</strain>
    </source>
</reference>
<sequence length="367" mass="40514">MRKKWNIILLLILLTGIVLTACGGDTEEEESTGELPETDEVVIGVYGGNWEEQIMEAGLEQFEEETGIEVIVDAGADANWFSNLKSSGGENAQYDVLIFQPDTIERAVAGDLLEPIDPEHVPNIDNIYDSVNERFTVDGEIYASGFSMGQLGIAYRPDLVPFEPESWTDLWDEQFEGQLGISSPSYSAGLQFFSGVMETVDGDASNEEDIDATFEKLSELQSNTVAYPDNPGTIQTLLERGEISAIPFWDGRVFALQDAGLDVSFTYPEDGPVAAVASWVIPKGGPNLANAYDLVNYLSSPEVQGAFAELSYYGMTNENVEYSESLSERVQVGEEFYQDLTWVDYEALTPKLNDITERWNNTFDGGQ</sequence>
<dbReference type="GO" id="GO:0019808">
    <property type="term" value="F:polyamine binding"/>
    <property type="evidence" value="ECO:0007669"/>
    <property type="project" value="InterPro"/>
</dbReference>
<dbReference type="PANTHER" id="PTHR30006:SF2">
    <property type="entry name" value="ABC TRANSPORTER SUBSTRATE-BINDING PROTEIN"/>
    <property type="match status" value="1"/>
</dbReference>
<dbReference type="SUPFAM" id="SSF53850">
    <property type="entry name" value="Periplasmic binding protein-like II"/>
    <property type="match status" value="1"/>
</dbReference>
<dbReference type="GO" id="GO:0015846">
    <property type="term" value="P:polyamine transport"/>
    <property type="evidence" value="ECO:0007669"/>
    <property type="project" value="InterPro"/>
</dbReference>
<dbReference type="CDD" id="cd13589">
    <property type="entry name" value="PBP2_polyamine_RpCGA009"/>
    <property type="match status" value="1"/>
</dbReference>
<dbReference type="PRINTS" id="PR00909">
    <property type="entry name" value="SPERMDNBNDNG"/>
</dbReference>
<dbReference type="GO" id="GO:0015888">
    <property type="term" value="P:thiamine transport"/>
    <property type="evidence" value="ECO:0007669"/>
    <property type="project" value="TreeGrafter"/>
</dbReference>
<evidence type="ECO:0000256" key="1">
    <source>
        <dbReference type="ARBA" id="ARBA00022729"/>
    </source>
</evidence>
<evidence type="ECO:0000256" key="2">
    <source>
        <dbReference type="SAM" id="SignalP"/>
    </source>
</evidence>
<organism evidence="3 4">
    <name type="scientific">Gracilibacillus salitolerans</name>
    <dbReference type="NCBI Taxonomy" id="2663022"/>
    <lineage>
        <taxon>Bacteria</taxon>
        <taxon>Bacillati</taxon>
        <taxon>Bacillota</taxon>
        <taxon>Bacilli</taxon>
        <taxon>Bacillales</taxon>
        <taxon>Bacillaceae</taxon>
        <taxon>Gracilibacillus</taxon>
    </lineage>
</organism>
<evidence type="ECO:0000313" key="4">
    <source>
        <dbReference type="Proteomes" id="UP000339690"/>
    </source>
</evidence>
<dbReference type="AlphaFoldDB" id="A0A5Q2TTP6"/>
<protein>
    <submittedName>
        <fullName evidence="3">Extracellular solute-binding protein</fullName>
    </submittedName>
</protein>
<dbReference type="Gene3D" id="3.40.190.10">
    <property type="entry name" value="Periplasmic binding protein-like II"/>
    <property type="match status" value="2"/>
</dbReference>
<dbReference type="GO" id="GO:0030976">
    <property type="term" value="F:thiamine pyrophosphate binding"/>
    <property type="evidence" value="ECO:0007669"/>
    <property type="project" value="TreeGrafter"/>
</dbReference>
<feature type="signal peptide" evidence="2">
    <location>
        <begin position="1"/>
        <end position="20"/>
    </location>
</feature>
<dbReference type="KEGG" id="grc:GI584_19840"/>
<dbReference type="PANTHER" id="PTHR30006">
    <property type="entry name" value="THIAMINE-BINDING PERIPLASMIC PROTEIN-RELATED"/>
    <property type="match status" value="1"/>
</dbReference>
<dbReference type="GO" id="GO:0030288">
    <property type="term" value="C:outer membrane-bounded periplasmic space"/>
    <property type="evidence" value="ECO:0007669"/>
    <property type="project" value="TreeGrafter"/>
</dbReference>
<dbReference type="InterPro" id="IPR006059">
    <property type="entry name" value="SBP"/>
</dbReference>
<keyword evidence="1 2" id="KW-0732">Signal</keyword>
<dbReference type="Proteomes" id="UP000339690">
    <property type="component" value="Chromosome"/>
</dbReference>
<proteinExistence type="predicted"/>
<keyword evidence="4" id="KW-1185">Reference proteome</keyword>
<dbReference type="EMBL" id="CP045915">
    <property type="protein sequence ID" value="QGH36158.1"/>
    <property type="molecule type" value="Genomic_DNA"/>
</dbReference>
<dbReference type="InterPro" id="IPR001188">
    <property type="entry name" value="Sperm_putr-bd"/>
</dbReference>
<feature type="chain" id="PRO_5039722870" evidence="2">
    <location>
        <begin position="21"/>
        <end position="367"/>
    </location>
</feature>
<name>A0A5Q2TTP6_9BACI</name>
<accession>A0A5Q2TTP6</accession>
<dbReference type="Pfam" id="PF13416">
    <property type="entry name" value="SBP_bac_8"/>
    <property type="match status" value="1"/>
</dbReference>
<gene>
    <name evidence="3" type="ORF">GI584_19840</name>
</gene>
<dbReference type="RefSeq" id="WP_153792333.1">
    <property type="nucleotide sequence ID" value="NZ_CP045915.1"/>
</dbReference>
<dbReference type="PROSITE" id="PS51257">
    <property type="entry name" value="PROKAR_LIPOPROTEIN"/>
    <property type="match status" value="1"/>
</dbReference>
<evidence type="ECO:0000313" key="3">
    <source>
        <dbReference type="EMBL" id="QGH36158.1"/>
    </source>
</evidence>
<dbReference type="GO" id="GO:0030975">
    <property type="term" value="F:thiamine binding"/>
    <property type="evidence" value="ECO:0007669"/>
    <property type="project" value="TreeGrafter"/>
</dbReference>